<evidence type="ECO:0000313" key="2">
    <source>
        <dbReference type="Proteomes" id="UP000248326"/>
    </source>
</evidence>
<gene>
    <name evidence="1" type="ORF">DES52_1452</name>
</gene>
<dbReference type="AlphaFoldDB" id="A0A318S4J3"/>
<dbReference type="EMBL" id="QJSX01000045">
    <property type="protein sequence ID" value="PYE47696.1"/>
    <property type="molecule type" value="Genomic_DNA"/>
</dbReference>
<protein>
    <submittedName>
        <fullName evidence="1">Uncharacterized protein</fullName>
    </submittedName>
</protein>
<dbReference type="Proteomes" id="UP000248326">
    <property type="component" value="Unassembled WGS sequence"/>
</dbReference>
<reference evidence="1 2" key="1">
    <citation type="submission" date="2018-06" db="EMBL/GenBank/DDBJ databases">
        <title>Genomic Encyclopedia of Type Strains, Phase IV (KMG-IV): sequencing the most valuable type-strain genomes for metagenomic binning, comparative biology and taxonomic classification.</title>
        <authorList>
            <person name="Goeker M."/>
        </authorList>
    </citation>
    <scope>NUCLEOTIDE SEQUENCE [LARGE SCALE GENOMIC DNA]</scope>
    <source>
        <strain evidence="1 2">DSM 18048</strain>
    </source>
</reference>
<sequence>MGKMITVKFAIQQPTPKRDKNGAMLPGPTIDETAVLDWVHEQLQPNVEREFGADVELRVVPGRTLDVRLDGTFVQAPKDVKNTVGKLLGLVMEEFDAEPFVREPEL</sequence>
<evidence type="ECO:0000313" key="1">
    <source>
        <dbReference type="EMBL" id="PYE47696.1"/>
    </source>
</evidence>
<keyword evidence="2" id="KW-1185">Reference proteome</keyword>
<comment type="caution">
    <text evidence="1">The sequence shown here is derived from an EMBL/GenBank/DDBJ whole genome shotgun (WGS) entry which is preliminary data.</text>
</comment>
<accession>A0A318S4J3</accession>
<proteinExistence type="predicted"/>
<organism evidence="1 2">
    <name type="scientific">Deinococcus yavapaiensis KR-236</name>
    <dbReference type="NCBI Taxonomy" id="694435"/>
    <lineage>
        <taxon>Bacteria</taxon>
        <taxon>Thermotogati</taxon>
        <taxon>Deinococcota</taxon>
        <taxon>Deinococci</taxon>
        <taxon>Deinococcales</taxon>
        <taxon>Deinococcaceae</taxon>
        <taxon>Deinococcus</taxon>
    </lineage>
</organism>
<name>A0A318S4J3_9DEIO</name>
<dbReference type="RefSeq" id="WP_146237436.1">
    <property type="nucleotide sequence ID" value="NZ_QJSX01000045.1"/>
</dbReference>